<dbReference type="Proteomes" id="UP000827517">
    <property type="component" value="Segment"/>
</dbReference>
<evidence type="ECO:0000313" key="1">
    <source>
        <dbReference type="EMBL" id="QZA70566.1"/>
    </source>
</evidence>
<dbReference type="KEGG" id="vg:77943971"/>
<reference evidence="1" key="1">
    <citation type="submission" date="2021-07" db="EMBL/GenBank/DDBJ databases">
        <authorList>
            <person name="Roth S.J."/>
            <person name="Krukonis G.P."/>
            <person name="Delesalle V.A."/>
        </authorList>
    </citation>
    <scope>NUCLEOTIDE SEQUENCE</scope>
</reference>
<organism evidence="1 2">
    <name type="scientific">Erwinia phage AH04</name>
    <dbReference type="NCBI Taxonomy" id="2869569"/>
    <lineage>
        <taxon>Viruses</taxon>
        <taxon>Duplodnaviria</taxon>
        <taxon>Heunggongvirae</taxon>
        <taxon>Uroviricota</taxon>
        <taxon>Caudoviricetes</taxon>
        <taxon>Chimalliviridae</taxon>
        <taxon>Meadowvirus</taxon>
        <taxon>Meadowvirus AH04</taxon>
    </lineage>
</organism>
<gene>
    <name evidence="1" type="primary">83</name>
    <name evidence="1" type="ORF">AH04_83</name>
</gene>
<name>A0AAE7X1Q7_9CAUD</name>
<dbReference type="EMBL" id="MZ501267">
    <property type="protein sequence ID" value="QZA70566.1"/>
    <property type="molecule type" value="Genomic_DNA"/>
</dbReference>
<evidence type="ECO:0000313" key="2">
    <source>
        <dbReference type="Proteomes" id="UP000827517"/>
    </source>
</evidence>
<keyword evidence="2" id="KW-1185">Reference proteome</keyword>
<accession>A0AAE7X1Q7</accession>
<protein>
    <submittedName>
        <fullName evidence="1">Uncharacterized protein</fullName>
    </submittedName>
</protein>
<sequence>MFGAGMKSNIDLKFFDQCKNYFVYHHKNNLPFTRGFGEGRPLRSQSEYLEYRYIDLNDETFDAIKEKVKTHLEKEDPNLTYGVFRVSVEKLTKGYEINVGYYYI</sequence>
<dbReference type="RefSeq" id="YP_010667837.1">
    <property type="nucleotide sequence ID" value="NC_070952.1"/>
</dbReference>
<dbReference type="GeneID" id="77943971"/>
<proteinExistence type="predicted"/>